<feature type="chain" id="PRO_5013546896" evidence="1">
    <location>
        <begin position="28"/>
        <end position="79"/>
    </location>
</feature>
<dbReference type="AlphaFoldDB" id="A0A2G9RAQ1"/>
<sequence length="79" mass="8319">MSKDPALYSPGFVLLWSLGSWCQYVYCGKPPDSLLPHSRLPTAHAHITLHFVNGPAASQDLLCVPGGCGGRRGISAGIA</sequence>
<dbReference type="OrthoDB" id="10545848at2759"/>
<accession>A0A2G9RAQ1</accession>
<organism evidence="2 3">
    <name type="scientific">Aquarana catesbeiana</name>
    <name type="common">American bullfrog</name>
    <name type="synonym">Rana catesbeiana</name>
    <dbReference type="NCBI Taxonomy" id="8400"/>
    <lineage>
        <taxon>Eukaryota</taxon>
        <taxon>Metazoa</taxon>
        <taxon>Chordata</taxon>
        <taxon>Craniata</taxon>
        <taxon>Vertebrata</taxon>
        <taxon>Euteleostomi</taxon>
        <taxon>Amphibia</taxon>
        <taxon>Batrachia</taxon>
        <taxon>Anura</taxon>
        <taxon>Neobatrachia</taxon>
        <taxon>Ranoidea</taxon>
        <taxon>Ranidae</taxon>
        <taxon>Aquarana</taxon>
    </lineage>
</organism>
<feature type="signal peptide" evidence="1">
    <location>
        <begin position="1"/>
        <end position="27"/>
    </location>
</feature>
<evidence type="ECO:0000256" key="1">
    <source>
        <dbReference type="SAM" id="SignalP"/>
    </source>
</evidence>
<gene>
    <name evidence="2" type="ORF">AB205_0169200</name>
</gene>
<proteinExistence type="predicted"/>
<reference evidence="3" key="1">
    <citation type="journal article" date="2017" name="Nat. Commun.">
        <title>The North American bullfrog draft genome provides insight into hormonal regulation of long noncoding RNA.</title>
        <authorList>
            <person name="Hammond S.A."/>
            <person name="Warren R.L."/>
            <person name="Vandervalk B.P."/>
            <person name="Kucuk E."/>
            <person name="Khan H."/>
            <person name="Gibb E.A."/>
            <person name="Pandoh P."/>
            <person name="Kirk H."/>
            <person name="Zhao Y."/>
            <person name="Jones M."/>
            <person name="Mungall A.J."/>
            <person name="Coope R."/>
            <person name="Pleasance S."/>
            <person name="Moore R.A."/>
            <person name="Holt R.A."/>
            <person name="Round J.M."/>
            <person name="Ohora S."/>
            <person name="Walle B.V."/>
            <person name="Veldhoen N."/>
            <person name="Helbing C.C."/>
            <person name="Birol I."/>
        </authorList>
    </citation>
    <scope>NUCLEOTIDE SEQUENCE [LARGE SCALE GENOMIC DNA]</scope>
</reference>
<protein>
    <submittedName>
        <fullName evidence="2">Uncharacterized protein</fullName>
    </submittedName>
</protein>
<evidence type="ECO:0000313" key="2">
    <source>
        <dbReference type="EMBL" id="PIO24970.1"/>
    </source>
</evidence>
<dbReference type="Proteomes" id="UP000228934">
    <property type="component" value="Unassembled WGS sequence"/>
</dbReference>
<evidence type="ECO:0000313" key="3">
    <source>
        <dbReference type="Proteomes" id="UP000228934"/>
    </source>
</evidence>
<keyword evidence="3" id="KW-1185">Reference proteome</keyword>
<keyword evidence="1" id="KW-0732">Signal</keyword>
<dbReference type="EMBL" id="KV947383">
    <property type="protein sequence ID" value="PIO24970.1"/>
    <property type="molecule type" value="Genomic_DNA"/>
</dbReference>
<name>A0A2G9RAQ1_AQUCT</name>